<name>A0A4P9VK36_9GAMM</name>
<protein>
    <recommendedName>
        <fullName evidence="1">LysR substrate-binding domain-containing protein</fullName>
    </recommendedName>
</protein>
<dbReference type="Pfam" id="PF03466">
    <property type="entry name" value="LysR_substrate"/>
    <property type="match status" value="1"/>
</dbReference>
<sequence length="88" mass="9512">MIAFGHFTVNSVTAVKALVEEGMGMHVGPVWAFKEGLRSGDLVSVLPEYKLAAFPLHALFTSTAFVPAKVRSFIDAMIKSEISKKCAL</sequence>
<evidence type="ECO:0000259" key="1">
    <source>
        <dbReference type="Pfam" id="PF03466"/>
    </source>
</evidence>
<gene>
    <name evidence="2" type="ORF">B9G39_03630</name>
</gene>
<dbReference type="SUPFAM" id="SSF53850">
    <property type="entry name" value="Periplasmic binding protein-like II"/>
    <property type="match status" value="1"/>
</dbReference>
<dbReference type="AlphaFoldDB" id="A0A4P9VK36"/>
<evidence type="ECO:0000313" key="2">
    <source>
        <dbReference type="EMBL" id="RDH42607.1"/>
    </source>
</evidence>
<reference evidence="2 3" key="1">
    <citation type="submission" date="2017-04" db="EMBL/GenBank/DDBJ databases">
        <title>Draft genome sequence of Zooshikella ganghwensis VG4 isolated from Red Sea sediments.</title>
        <authorList>
            <person name="Rehman Z."/>
            <person name="Alam I."/>
            <person name="Kamau A."/>
            <person name="Bajic V."/>
            <person name="Leiknes T."/>
        </authorList>
    </citation>
    <scope>NUCLEOTIDE SEQUENCE [LARGE SCALE GENOMIC DNA]</scope>
    <source>
        <strain evidence="2 3">VG4</strain>
    </source>
</reference>
<evidence type="ECO:0000313" key="3">
    <source>
        <dbReference type="Proteomes" id="UP000257039"/>
    </source>
</evidence>
<dbReference type="EMBL" id="NDXW01000001">
    <property type="protein sequence ID" value="RDH42607.1"/>
    <property type="molecule type" value="Genomic_DNA"/>
</dbReference>
<feature type="domain" description="LysR substrate-binding" evidence="1">
    <location>
        <begin position="6"/>
        <end position="77"/>
    </location>
</feature>
<accession>A0A4P9VK36</accession>
<comment type="caution">
    <text evidence="2">The sequence shown here is derived from an EMBL/GenBank/DDBJ whole genome shotgun (WGS) entry which is preliminary data.</text>
</comment>
<organism evidence="2 3">
    <name type="scientific">Zooshikella ganghwensis</name>
    <dbReference type="NCBI Taxonomy" id="202772"/>
    <lineage>
        <taxon>Bacteria</taxon>
        <taxon>Pseudomonadati</taxon>
        <taxon>Pseudomonadota</taxon>
        <taxon>Gammaproteobacteria</taxon>
        <taxon>Oceanospirillales</taxon>
        <taxon>Zooshikellaceae</taxon>
        <taxon>Zooshikella</taxon>
    </lineage>
</organism>
<dbReference type="Proteomes" id="UP000257039">
    <property type="component" value="Unassembled WGS sequence"/>
</dbReference>
<keyword evidence="3" id="KW-1185">Reference proteome</keyword>
<dbReference type="Gene3D" id="3.40.190.290">
    <property type="match status" value="1"/>
</dbReference>
<dbReference type="InterPro" id="IPR005119">
    <property type="entry name" value="LysR_subst-bd"/>
</dbReference>
<proteinExistence type="predicted"/>